<accession>A0ABY1QM30</accession>
<gene>
    <name evidence="1" type="ORF">SAMN06295970_119125</name>
</gene>
<feature type="non-terminal residue" evidence="1">
    <location>
        <position position="1"/>
    </location>
</feature>
<keyword evidence="2" id="KW-1185">Reference proteome</keyword>
<sequence length="78" mass="8300">RNREASETRFAQTADASLSDFGTSGVASSTGIHYNGNGNCNSNCNNNYNYNYNGNCRCAGNFNCNCRCAGNGEVAARN</sequence>
<dbReference type="EMBL" id="FXUL01000019">
    <property type="protein sequence ID" value="SMP73705.1"/>
    <property type="molecule type" value="Genomic_DNA"/>
</dbReference>
<reference evidence="1 2" key="1">
    <citation type="submission" date="2017-05" db="EMBL/GenBank/DDBJ databases">
        <authorList>
            <person name="Varghese N."/>
            <person name="Submissions S."/>
        </authorList>
    </citation>
    <scope>NUCLEOTIDE SEQUENCE [LARGE SCALE GENOMIC DNA]</scope>
    <source>
        <strain evidence="1 2">DSM 26001</strain>
    </source>
</reference>
<comment type="caution">
    <text evidence="1">The sequence shown here is derived from an EMBL/GenBank/DDBJ whole genome shotgun (WGS) entry which is preliminary data.</text>
</comment>
<proteinExistence type="predicted"/>
<name>A0ABY1QM30_9BURK</name>
<protein>
    <submittedName>
        <fullName evidence="1">Uncharacterized protein</fullName>
    </submittedName>
</protein>
<dbReference type="Proteomes" id="UP001158049">
    <property type="component" value="Unassembled WGS sequence"/>
</dbReference>
<evidence type="ECO:0000313" key="2">
    <source>
        <dbReference type="Proteomes" id="UP001158049"/>
    </source>
</evidence>
<evidence type="ECO:0000313" key="1">
    <source>
        <dbReference type="EMBL" id="SMP73705.1"/>
    </source>
</evidence>
<organism evidence="1 2">
    <name type="scientific">Noviherbaspirillum suwonense</name>
    <dbReference type="NCBI Taxonomy" id="1224511"/>
    <lineage>
        <taxon>Bacteria</taxon>
        <taxon>Pseudomonadati</taxon>
        <taxon>Pseudomonadota</taxon>
        <taxon>Betaproteobacteria</taxon>
        <taxon>Burkholderiales</taxon>
        <taxon>Oxalobacteraceae</taxon>
        <taxon>Noviherbaspirillum</taxon>
    </lineage>
</organism>
<dbReference type="RefSeq" id="WP_283444315.1">
    <property type="nucleotide sequence ID" value="NZ_FXUL01000019.1"/>
</dbReference>